<sequence length="132" mass="14635">MVVAGLRSKERSSTVSKKSVSKRRDDDITVLGEMLRNCSLSSSSTKKPMIVSESKRAQIVADLNQRGYHLLVSRRRVPAALVVLDEKSGALVDHLSGRALEFRPSSHRRDCTSDDEGRILTLSPTLRTCIEI</sequence>
<name>A0AAD7UC89_9STRA</name>
<dbReference type="Proteomes" id="UP001230188">
    <property type="component" value="Unassembled WGS sequence"/>
</dbReference>
<organism evidence="2 3">
    <name type="scientific">Chrysophaeum taylorii</name>
    <dbReference type="NCBI Taxonomy" id="2483200"/>
    <lineage>
        <taxon>Eukaryota</taxon>
        <taxon>Sar</taxon>
        <taxon>Stramenopiles</taxon>
        <taxon>Ochrophyta</taxon>
        <taxon>Pelagophyceae</taxon>
        <taxon>Pelagomonadales</taxon>
        <taxon>Pelagomonadaceae</taxon>
        <taxon>Chrysophaeum</taxon>
    </lineage>
</organism>
<accession>A0AAD7UC89</accession>
<evidence type="ECO:0000256" key="1">
    <source>
        <dbReference type="SAM" id="MobiDB-lite"/>
    </source>
</evidence>
<dbReference type="AlphaFoldDB" id="A0AAD7UC89"/>
<evidence type="ECO:0000313" key="3">
    <source>
        <dbReference type="Proteomes" id="UP001230188"/>
    </source>
</evidence>
<protein>
    <submittedName>
        <fullName evidence="2">Uncharacterized protein</fullName>
    </submittedName>
</protein>
<comment type="caution">
    <text evidence="2">The sequence shown here is derived from an EMBL/GenBank/DDBJ whole genome shotgun (WGS) entry which is preliminary data.</text>
</comment>
<evidence type="ECO:0000313" key="2">
    <source>
        <dbReference type="EMBL" id="KAJ8602105.1"/>
    </source>
</evidence>
<keyword evidence="3" id="KW-1185">Reference proteome</keyword>
<dbReference type="EMBL" id="JAQMWT010000390">
    <property type="protein sequence ID" value="KAJ8602105.1"/>
    <property type="molecule type" value="Genomic_DNA"/>
</dbReference>
<feature type="region of interest" description="Disordered" evidence="1">
    <location>
        <begin position="1"/>
        <end position="24"/>
    </location>
</feature>
<proteinExistence type="predicted"/>
<reference evidence="2" key="1">
    <citation type="submission" date="2023-01" db="EMBL/GenBank/DDBJ databases">
        <title>Metagenome sequencing of chrysophaentin producing Chrysophaeum taylorii.</title>
        <authorList>
            <person name="Davison J."/>
            <person name="Bewley C."/>
        </authorList>
    </citation>
    <scope>NUCLEOTIDE SEQUENCE</scope>
    <source>
        <strain evidence="2">NIES-1699</strain>
    </source>
</reference>
<gene>
    <name evidence="2" type="ORF">CTAYLR_001672</name>
</gene>